<keyword evidence="10 14" id="KW-1133">Transmembrane helix</keyword>
<name>K3W7E6_GLOUD</name>
<feature type="transmembrane region" description="Helical" evidence="14">
    <location>
        <begin position="126"/>
        <end position="153"/>
    </location>
</feature>
<dbReference type="InterPro" id="IPR016900">
    <property type="entry name" value="Alg10"/>
</dbReference>
<evidence type="ECO:0000256" key="5">
    <source>
        <dbReference type="ARBA" id="ARBA00018512"/>
    </source>
</evidence>
<reference evidence="15" key="3">
    <citation type="submission" date="2015-02" db="UniProtKB">
        <authorList>
            <consortium name="EnsemblProtists"/>
        </authorList>
    </citation>
    <scope>IDENTIFICATION</scope>
    <source>
        <strain evidence="15">DAOM BR144</strain>
    </source>
</reference>
<dbReference type="EnsemblProtists" id="PYU1_T000887">
    <property type="protein sequence ID" value="PYU1_T000887"/>
    <property type="gene ID" value="PYU1_G000887"/>
</dbReference>
<evidence type="ECO:0000256" key="2">
    <source>
        <dbReference type="ARBA" id="ARBA00004922"/>
    </source>
</evidence>
<feature type="transmembrane region" description="Helical" evidence="14">
    <location>
        <begin position="299"/>
        <end position="319"/>
    </location>
</feature>
<evidence type="ECO:0000256" key="3">
    <source>
        <dbReference type="ARBA" id="ARBA00010600"/>
    </source>
</evidence>
<feature type="transmembrane region" description="Helical" evidence="14">
    <location>
        <begin position="209"/>
        <end position="239"/>
    </location>
</feature>
<keyword evidence="8 14" id="KW-0812">Transmembrane</keyword>
<comment type="function">
    <text evidence="12">Dol-P-Glc:Glc(2)Man(9)GlcNAc(2)-PP-Dol alpha-1,2-glucosyltransferase that operates in the biosynthetic pathway of dolichol-linked oligosaccharides, the glycan precursors employed in protein asparagine (N)-glycosylation. The assembly of dolichol-linked oligosaccharides begins on the cytosolic side of the endoplasmic reticulum membrane and finishes in its lumen. The sequential addition of sugars to dolichol pyrophosphate produces dolichol-linked oligosaccharides containing fourteen sugars, including two GlcNAcs, nine mannoses and three glucoses. Once assembled, the oligosaccharide is transferred from the lipid to nascent proteins by oligosaccharyltransferases. In the lumen of the endoplasmic reticulum, adds the third and last glucose residue from dolichyl phosphate glucose (Dol-P-Glc) onto the lipid-linked oligosaccharide intermediate Glc(2)Man(9)GlcNAc(2)-PP-Dol to produce Glc(3)Man(9)GlcNAc(2)-PP-Dol.</text>
</comment>
<evidence type="ECO:0000256" key="9">
    <source>
        <dbReference type="ARBA" id="ARBA00022824"/>
    </source>
</evidence>
<organism evidence="15 16">
    <name type="scientific">Globisporangium ultimum (strain ATCC 200006 / CBS 805.95 / DAOM BR144)</name>
    <name type="common">Pythium ultimum</name>
    <dbReference type="NCBI Taxonomy" id="431595"/>
    <lineage>
        <taxon>Eukaryota</taxon>
        <taxon>Sar</taxon>
        <taxon>Stramenopiles</taxon>
        <taxon>Oomycota</taxon>
        <taxon>Peronosporomycetes</taxon>
        <taxon>Pythiales</taxon>
        <taxon>Pythiaceae</taxon>
        <taxon>Globisporangium</taxon>
    </lineage>
</organism>
<dbReference type="PANTHER" id="PTHR12989">
    <property type="entry name" value="ALPHA-1,2-GLUCOSYLTRANSFERASE ALG10"/>
    <property type="match status" value="1"/>
</dbReference>
<comment type="pathway">
    <text evidence="2">Protein modification; protein glycosylation.</text>
</comment>
<dbReference type="HOGENOM" id="CLU_017053_1_0_1"/>
<dbReference type="AlphaFoldDB" id="K3W7E6"/>
<feature type="transmembrane region" description="Helical" evidence="14">
    <location>
        <begin position="339"/>
        <end position="358"/>
    </location>
</feature>
<dbReference type="PIRSF" id="PIRSF028810">
    <property type="entry name" value="Alpha1_2_glucosyltferase_Alg10"/>
    <property type="match status" value="1"/>
</dbReference>
<comment type="catalytic activity">
    <reaction evidence="13">
        <text>an alpha-D-Glc-(1-&gt;3)-alpha-D-Glc-(1-&gt;3)-alpha-D-Man-(1-&gt;2)-alpha-D-Man-(1-&gt;2)-alpha-D-Man-(1-&gt;3)-[alpha-D-Man-(1-&gt;2)-alpha-D-Man-(1-&gt;3)-[alpha-D-Man-(1-&gt;2)-alpha-D-Man-(1-&gt;6)]-alpha-D-Man-(1-&gt;6)]-beta-D-Man-(1-&gt;4)-beta-D-GlcNAc-(1-&gt;4)-alpha-D-GlcNAc-diphospho-di-trans,poly-cis-dolichol + a di-trans,poly-cis-dolichyl beta-D-glucosyl phosphate = a alpha-D-Glc-(1-&gt;2)-alpha-D-Glc-(1-&gt;3)-alpha-D-Glc-(1-&gt;3)-alpha-D-Man-(1-&gt;2)-alpha-D-Man-(1-&gt;2)-alpha-D-Man-(1-&gt;3)-[alpha-D-Man-(1-&gt;2)-alpha-D-Man-(1-&gt;3)-[alpha-D-Man-(1-&gt;2)-alpha-D-Man-(1-&gt;6)]-alpha-D-Man-(1-&gt;6)]-beta-D-Man-(1-&gt;4)-beta-D-GlcNAc-(1-&gt;4)-alpha-D-GlcNAc-diphospho-di-trans,poly-cis-dolichol + a di-trans,poly-cis-dolichyl phosphate + H(+)</text>
        <dbReference type="Rhea" id="RHEA:29543"/>
        <dbReference type="Rhea" id="RHEA-COMP:19498"/>
        <dbReference type="Rhea" id="RHEA-COMP:19502"/>
        <dbReference type="Rhea" id="RHEA-COMP:19512"/>
        <dbReference type="Rhea" id="RHEA-COMP:19522"/>
        <dbReference type="ChEBI" id="CHEBI:15378"/>
        <dbReference type="ChEBI" id="CHEBI:57525"/>
        <dbReference type="ChEBI" id="CHEBI:57683"/>
        <dbReference type="ChEBI" id="CHEBI:132522"/>
        <dbReference type="ChEBI" id="CHEBI:132523"/>
        <dbReference type="EC" id="2.4.1.256"/>
    </reaction>
    <physiologicalReaction direction="left-to-right" evidence="13">
        <dbReference type="Rhea" id="RHEA:29544"/>
    </physiologicalReaction>
</comment>
<sequence length="390" mass="43889">MMRAQVGVVLALGVVYTVALVLVNRDAPEAYMDEIFHIPQTQKYCAGRFEEWDPKITTFPGLYVFSTLYAHGVAAVSDAAFCSTPVLRSINVLFAVGNAFLFMKLRTRIVPSDSHPITHALMLATFPIHFFFTFLFYTDSGAIFFVLLMYYLAERVDLRIYPSARGSYVLSALTNIIWVAFVAGTVVVKCVELSHGSYIYGARRVFINFLVVVCTNVVSLLQLVWPFVAIAAAFVVFLVKNGGIVVGDKSNHQAGFHGAQILYFIVVLASGFGISLFTPGNVKRFADSVHRNAKDTKGLLFIVCVVVTMLLVIVFFSPVHPFMLADNRHYTFYIWRKFFLKHPLAKYLPGSLYLFFGWRCWTELRRHRSPLWMLVYAIAVSLVLVPSPLV</sequence>
<evidence type="ECO:0000256" key="4">
    <source>
        <dbReference type="ARBA" id="ARBA00011967"/>
    </source>
</evidence>
<keyword evidence="16" id="KW-1185">Reference proteome</keyword>
<dbReference type="STRING" id="431595.K3W7E6"/>
<feature type="transmembrane region" description="Helical" evidence="14">
    <location>
        <begin position="370"/>
        <end position="389"/>
    </location>
</feature>
<comment type="similarity">
    <text evidence="3">Belongs to the ALG10 glucosyltransferase family.</text>
</comment>
<dbReference type="GO" id="GO:0006488">
    <property type="term" value="P:dolichol-linked oligosaccharide biosynthetic process"/>
    <property type="evidence" value="ECO:0007669"/>
    <property type="project" value="InterPro"/>
</dbReference>
<dbReference type="OMA" id="FPINWNT"/>
<dbReference type="VEuPathDB" id="FungiDB:PYU1_G000887"/>
<evidence type="ECO:0000256" key="6">
    <source>
        <dbReference type="ARBA" id="ARBA00022676"/>
    </source>
</evidence>
<protein>
    <recommendedName>
        <fullName evidence="5">Dol-P-Glc:Glc(2)Man(9)GlcNAc(2)-PP-Dol alpha-1,2-glucosyltransferase</fullName>
        <ecNumber evidence="4">2.4.1.256</ecNumber>
    </recommendedName>
</protein>
<evidence type="ECO:0000256" key="14">
    <source>
        <dbReference type="SAM" id="Phobius"/>
    </source>
</evidence>
<dbReference type="EC" id="2.4.1.256" evidence="4"/>
<evidence type="ECO:0000256" key="7">
    <source>
        <dbReference type="ARBA" id="ARBA00022679"/>
    </source>
</evidence>
<dbReference type="GO" id="GO:0106073">
    <property type="term" value="F:dolichyl pyrophosphate Glc2Man9GlcNAc2 alpha-1,2-glucosyltransferase activity"/>
    <property type="evidence" value="ECO:0007669"/>
    <property type="project" value="UniProtKB-EC"/>
</dbReference>
<reference evidence="16" key="1">
    <citation type="journal article" date="2010" name="Genome Biol.">
        <title>Genome sequence of the necrotrophic plant pathogen Pythium ultimum reveals original pathogenicity mechanisms and effector repertoire.</title>
        <authorList>
            <person name="Levesque C.A."/>
            <person name="Brouwer H."/>
            <person name="Cano L."/>
            <person name="Hamilton J.P."/>
            <person name="Holt C."/>
            <person name="Huitema E."/>
            <person name="Raffaele S."/>
            <person name="Robideau G.P."/>
            <person name="Thines M."/>
            <person name="Win J."/>
            <person name="Zerillo M.M."/>
            <person name="Beakes G.W."/>
            <person name="Boore J.L."/>
            <person name="Busam D."/>
            <person name="Dumas B."/>
            <person name="Ferriera S."/>
            <person name="Fuerstenberg S.I."/>
            <person name="Gachon C.M."/>
            <person name="Gaulin E."/>
            <person name="Govers F."/>
            <person name="Grenville-Briggs L."/>
            <person name="Horner N."/>
            <person name="Hostetler J."/>
            <person name="Jiang R.H."/>
            <person name="Johnson J."/>
            <person name="Krajaejun T."/>
            <person name="Lin H."/>
            <person name="Meijer H.J."/>
            <person name="Moore B."/>
            <person name="Morris P."/>
            <person name="Phuntmart V."/>
            <person name="Puiu D."/>
            <person name="Shetty J."/>
            <person name="Stajich J.E."/>
            <person name="Tripathy S."/>
            <person name="Wawra S."/>
            <person name="van West P."/>
            <person name="Whitty B.R."/>
            <person name="Coutinho P.M."/>
            <person name="Henrissat B."/>
            <person name="Martin F."/>
            <person name="Thomas P.D."/>
            <person name="Tyler B.M."/>
            <person name="De Vries R.P."/>
            <person name="Kamoun S."/>
            <person name="Yandell M."/>
            <person name="Tisserat N."/>
            <person name="Buell C.R."/>
        </authorList>
    </citation>
    <scope>NUCLEOTIDE SEQUENCE</scope>
    <source>
        <strain evidence="16">DAOM:BR144</strain>
    </source>
</reference>
<dbReference type="Proteomes" id="UP000019132">
    <property type="component" value="Unassembled WGS sequence"/>
</dbReference>
<feature type="transmembrane region" description="Helical" evidence="14">
    <location>
        <begin position="168"/>
        <end position="188"/>
    </location>
</feature>
<dbReference type="Pfam" id="PF04922">
    <property type="entry name" value="DIE2_ALG10"/>
    <property type="match status" value="1"/>
</dbReference>
<accession>K3W7E6</accession>
<feature type="transmembrane region" description="Helical" evidence="14">
    <location>
        <begin position="259"/>
        <end position="278"/>
    </location>
</feature>
<evidence type="ECO:0000256" key="13">
    <source>
        <dbReference type="ARBA" id="ARBA00048064"/>
    </source>
</evidence>
<reference evidence="16" key="2">
    <citation type="submission" date="2010-04" db="EMBL/GenBank/DDBJ databases">
        <authorList>
            <person name="Buell R."/>
            <person name="Hamilton J."/>
            <person name="Hostetler J."/>
        </authorList>
    </citation>
    <scope>NUCLEOTIDE SEQUENCE [LARGE SCALE GENOMIC DNA]</scope>
    <source>
        <strain evidence="16">DAOM:BR144</strain>
    </source>
</reference>
<comment type="subcellular location">
    <subcellularLocation>
        <location evidence="1">Endoplasmic reticulum membrane</location>
        <topology evidence="1">Multi-pass membrane protein</topology>
    </subcellularLocation>
</comment>
<proteinExistence type="inferred from homology"/>
<dbReference type="eggNOG" id="KOG2642">
    <property type="taxonomic scope" value="Eukaryota"/>
</dbReference>
<keyword evidence="11 14" id="KW-0472">Membrane</keyword>
<evidence type="ECO:0000256" key="1">
    <source>
        <dbReference type="ARBA" id="ARBA00004477"/>
    </source>
</evidence>
<evidence type="ECO:0000256" key="12">
    <source>
        <dbReference type="ARBA" id="ARBA00044727"/>
    </source>
</evidence>
<evidence type="ECO:0000256" key="8">
    <source>
        <dbReference type="ARBA" id="ARBA00022692"/>
    </source>
</evidence>
<keyword evidence="7" id="KW-0808">Transferase</keyword>
<evidence type="ECO:0000313" key="15">
    <source>
        <dbReference type="EnsemblProtists" id="PYU1_T000887"/>
    </source>
</evidence>
<dbReference type="EMBL" id="GL376620">
    <property type="status" value="NOT_ANNOTATED_CDS"/>
    <property type="molecule type" value="Genomic_DNA"/>
</dbReference>
<evidence type="ECO:0000256" key="11">
    <source>
        <dbReference type="ARBA" id="ARBA00023136"/>
    </source>
</evidence>
<evidence type="ECO:0000256" key="10">
    <source>
        <dbReference type="ARBA" id="ARBA00022989"/>
    </source>
</evidence>
<evidence type="ECO:0000313" key="16">
    <source>
        <dbReference type="Proteomes" id="UP000019132"/>
    </source>
</evidence>
<dbReference type="PANTHER" id="PTHR12989:SF10">
    <property type="entry name" value="DOL-P-GLC:GLC(2)MAN(9)GLCNAC(2)-PP-DOL ALPHA-1,2-GLUCOSYLTRANSFERASE-RELATED"/>
    <property type="match status" value="1"/>
</dbReference>
<dbReference type="InParanoid" id="K3W7E6"/>
<keyword evidence="6" id="KW-0328">Glycosyltransferase</keyword>
<keyword evidence="9" id="KW-0256">Endoplasmic reticulum</keyword>
<dbReference type="GO" id="GO:0005789">
    <property type="term" value="C:endoplasmic reticulum membrane"/>
    <property type="evidence" value="ECO:0007669"/>
    <property type="project" value="UniProtKB-SubCell"/>
</dbReference>